<proteinExistence type="predicted"/>
<name>A0A816UD65_9BILA</name>
<gene>
    <name evidence="2" type="ORF">OVN521_LOCUS18470</name>
    <name evidence="1" type="ORF">WKI299_LOCUS21501</name>
</gene>
<evidence type="ECO:0000313" key="2">
    <source>
        <dbReference type="EMBL" id="CAF4058795.1"/>
    </source>
</evidence>
<dbReference type="Pfam" id="PF12585">
    <property type="entry name" value="DUF3759"/>
    <property type="match status" value="1"/>
</dbReference>
<dbReference type="Proteomes" id="UP000663866">
    <property type="component" value="Unassembled WGS sequence"/>
</dbReference>
<evidence type="ECO:0000313" key="4">
    <source>
        <dbReference type="Proteomes" id="UP000663866"/>
    </source>
</evidence>
<dbReference type="PANTHER" id="PTHR37450">
    <property type="entry name" value="CIPC PROTEIN"/>
    <property type="match status" value="1"/>
</dbReference>
<dbReference type="InterPro" id="IPR022234">
    <property type="entry name" value="DUF3759"/>
</dbReference>
<dbReference type="EMBL" id="CAJOBG010003358">
    <property type="protein sequence ID" value="CAF4058795.1"/>
    <property type="molecule type" value="Genomic_DNA"/>
</dbReference>
<dbReference type="PANTHER" id="PTHR37450:SF1">
    <property type="entry name" value="CIPC PROTEIN"/>
    <property type="match status" value="1"/>
</dbReference>
<protein>
    <submittedName>
        <fullName evidence="1">Uncharacterized protein</fullName>
    </submittedName>
</protein>
<dbReference type="EMBL" id="CAJNRF010009028">
    <property type="protein sequence ID" value="CAF2106830.1"/>
    <property type="molecule type" value="Genomic_DNA"/>
</dbReference>
<accession>A0A816UD65</accession>
<dbReference type="AlphaFoldDB" id="A0A816UD65"/>
<evidence type="ECO:0000313" key="1">
    <source>
        <dbReference type="EMBL" id="CAF2106830.1"/>
    </source>
</evidence>
<evidence type="ECO:0000313" key="3">
    <source>
        <dbReference type="Proteomes" id="UP000663856"/>
    </source>
</evidence>
<dbReference type="Proteomes" id="UP000663856">
    <property type="component" value="Unassembled WGS sequence"/>
</dbReference>
<organism evidence="1 3">
    <name type="scientific">Rotaria magnacalcarata</name>
    <dbReference type="NCBI Taxonomy" id="392030"/>
    <lineage>
        <taxon>Eukaryota</taxon>
        <taxon>Metazoa</taxon>
        <taxon>Spiralia</taxon>
        <taxon>Gnathifera</taxon>
        <taxon>Rotifera</taxon>
        <taxon>Eurotatoria</taxon>
        <taxon>Bdelloidea</taxon>
        <taxon>Philodinida</taxon>
        <taxon>Philodinidae</taxon>
        <taxon>Rotaria</taxon>
    </lineage>
</organism>
<reference evidence="1" key="1">
    <citation type="submission" date="2021-02" db="EMBL/GenBank/DDBJ databases">
        <authorList>
            <person name="Nowell W R."/>
        </authorList>
    </citation>
    <scope>NUCLEOTIDE SEQUENCE</scope>
</reference>
<sequence length="185" mass="19916">MMKSLLDFIDLARESLALMSQHSQRAYEQIYGGGYGEPQQHHKSSFTHELIAGGAGFAAMKTFEDHARSRGEQVSHPFMKELLAGFAAAEVDKLFETKGLDYLDHEKARQRAIRQAHQLADEKYGYGGTYNWQADPYGSGPGAYGYQGAGSYGGPPPYSGPGSYCGPPSYGGPGQYGGAGAYGNN</sequence>
<comment type="caution">
    <text evidence="1">The sequence shown here is derived from an EMBL/GenBank/DDBJ whole genome shotgun (WGS) entry which is preliminary data.</text>
</comment>
<keyword evidence="4" id="KW-1185">Reference proteome</keyword>